<evidence type="ECO:0000313" key="3">
    <source>
        <dbReference type="Proteomes" id="UP000199517"/>
    </source>
</evidence>
<dbReference type="RefSeq" id="WP_245783523.1">
    <property type="nucleotide sequence ID" value="NZ_FOMQ01000002.1"/>
</dbReference>
<dbReference type="Proteomes" id="UP000199517">
    <property type="component" value="Unassembled WGS sequence"/>
</dbReference>
<feature type="transmembrane region" description="Helical" evidence="1">
    <location>
        <begin position="149"/>
        <end position="168"/>
    </location>
</feature>
<protein>
    <recommendedName>
        <fullName evidence="4">Diguanylate cyclase</fullName>
    </recommendedName>
</protein>
<evidence type="ECO:0000313" key="2">
    <source>
        <dbReference type="EMBL" id="SFD47945.1"/>
    </source>
</evidence>
<feature type="transmembrane region" description="Helical" evidence="1">
    <location>
        <begin position="66"/>
        <end position="85"/>
    </location>
</feature>
<name>A0A1I1SN80_9BURK</name>
<proteinExistence type="predicted"/>
<sequence length="184" mass="20325">MTQDASLTLLGLLMALWIAAGVTDWWCHRRTHIEATSGLAESAFHWALFLQMGAAVLAALLLRPTAALVAFLLAMWALHEVATWLELRMVAPVRTITPLEQMVHSFMEILPLAGVMLLCQPALTAWLQAPESERTLDWCWLPRESLPPWPVLAGYAVAIAVCNGGLLAEESWRCWRTARAGGGR</sequence>
<keyword evidence="3" id="KW-1185">Reference proteome</keyword>
<evidence type="ECO:0000256" key="1">
    <source>
        <dbReference type="SAM" id="Phobius"/>
    </source>
</evidence>
<dbReference type="AlphaFoldDB" id="A0A1I1SN80"/>
<keyword evidence="1" id="KW-0812">Transmembrane</keyword>
<feature type="transmembrane region" description="Helical" evidence="1">
    <location>
        <begin position="6"/>
        <end position="27"/>
    </location>
</feature>
<feature type="transmembrane region" description="Helical" evidence="1">
    <location>
        <begin position="39"/>
        <end position="60"/>
    </location>
</feature>
<feature type="transmembrane region" description="Helical" evidence="1">
    <location>
        <begin position="106"/>
        <end position="129"/>
    </location>
</feature>
<reference evidence="3" key="1">
    <citation type="submission" date="2016-10" db="EMBL/GenBank/DDBJ databases">
        <authorList>
            <person name="Varghese N."/>
            <person name="Submissions S."/>
        </authorList>
    </citation>
    <scope>NUCLEOTIDE SEQUENCE [LARGE SCALE GENOMIC DNA]</scope>
    <source>
        <strain evidence="3">DSM 7481</strain>
    </source>
</reference>
<evidence type="ECO:0008006" key="4">
    <source>
        <dbReference type="Google" id="ProtNLM"/>
    </source>
</evidence>
<organism evidence="2 3">
    <name type="scientific">Paracidovorax konjaci</name>
    <dbReference type="NCBI Taxonomy" id="32040"/>
    <lineage>
        <taxon>Bacteria</taxon>
        <taxon>Pseudomonadati</taxon>
        <taxon>Pseudomonadota</taxon>
        <taxon>Betaproteobacteria</taxon>
        <taxon>Burkholderiales</taxon>
        <taxon>Comamonadaceae</taxon>
        <taxon>Paracidovorax</taxon>
    </lineage>
</organism>
<keyword evidence="1" id="KW-1133">Transmembrane helix</keyword>
<accession>A0A1I1SN80</accession>
<gene>
    <name evidence="2" type="ORF">SAMN04489710_102342</name>
</gene>
<dbReference type="EMBL" id="FOMQ01000002">
    <property type="protein sequence ID" value="SFD47945.1"/>
    <property type="molecule type" value="Genomic_DNA"/>
</dbReference>
<dbReference type="STRING" id="32040.SAMN04489710_102342"/>
<keyword evidence="1" id="KW-0472">Membrane</keyword>